<accession>A0ABS5VIJ5</accession>
<proteinExistence type="predicted"/>
<keyword evidence="3" id="KW-1185">Reference proteome</keyword>
<name>A0ABS5VIJ5_9MICO</name>
<sequence>MKQSTTGRIVSIGAVCAVVATSMIGAAPANAAAAPSAASDVATPRTPSAVLSAIRADLVASGASSDVAAFDHLSAEQRHELASYFLDPAVASAATAASDERVFGPETVRTSGDFEWGEVAPSAVVRNEDGVGVGTRAASRSSWGTQWFAFAGIRLTETKVSMSYEYSGTTARKMLGYSCTVVRNAQPFTQVTTSKSSGYISGGQATAKCKVVVKRGVPTPWGTIAWSTYSAVQRLSAKGNGAITYNRWE</sequence>
<evidence type="ECO:0000313" key="2">
    <source>
        <dbReference type="EMBL" id="MBT1588849.1"/>
    </source>
</evidence>
<evidence type="ECO:0000313" key="3">
    <source>
        <dbReference type="Proteomes" id="UP001519641"/>
    </source>
</evidence>
<protein>
    <submittedName>
        <fullName evidence="2">Uncharacterized protein</fullName>
    </submittedName>
</protein>
<feature type="chain" id="PRO_5047016128" evidence="1">
    <location>
        <begin position="32"/>
        <end position="249"/>
    </location>
</feature>
<comment type="caution">
    <text evidence="2">The sequence shown here is derived from an EMBL/GenBank/DDBJ whole genome shotgun (WGS) entry which is preliminary data.</text>
</comment>
<keyword evidence="1" id="KW-0732">Signal</keyword>
<gene>
    <name evidence="2" type="ORF">KK097_13610</name>
</gene>
<dbReference type="RefSeq" id="WP_214545174.1">
    <property type="nucleotide sequence ID" value="NZ_JAHEWS010000022.1"/>
</dbReference>
<organism evidence="2 3">
    <name type="scientific">Curtobacterium aurantiacum</name>
    <dbReference type="NCBI Taxonomy" id="3236919"/>
    <lineage>
        <taxon>Bacteria</taxon>
        <taxon>Bacillati</taxon>
        <taxon>Actinomycetota</taxon>
        <taxon>Actinomycetes</taxon>
        <taxon>Micrococcales</taxon>
        <taxon>Microbacteriaceae</taxon>
        <taxon>Curtobacterium</taxon>
    </lineage>
</organism>
<dbReference type="Proteomes" id="UP001519641">
    <property type="component" value="Unassembled WGS sequence"/>
</dbReference>
<evidence type="ECO:0000256" key="1">
    <source>
        <dbReference type="SAM" id="SignalP"/>
    </source>
</evidence>
<dbReference type="EMBL" id="JAHEWS010000022">
    <property type="protein sequence ID" value="MBT1588849.1"/>
    <property type="molecule type" value="Genomic_DNA"/>
</dbReference>
<feature type="signal peptide" evidence="1">
    <location>
        <begin position="1"/>
        <end position="31"/>
    </location>
</feature>
<reference evidence="2 3" key="1">
    <citation type="submission" date="2021-05" db="EMBL/GenBank/DDBJ databases">
        <title>Whole genome sequence of Curtobacterium flaccumfaciens pv. flaccumfaciens strain CFBP 8819.</title>
        <authorList>
            <person name="Osdaghi E."/>
            <person name="Taghouti G."/>
            <person name="Portier P."/>
            <person name="Fazliarab A."/>
            <person name="Taghavi S.M."/>
            <person name="Briand M."/>
            <person name="Le-Saux M."/>
            <person name="Jacques M.-A."/>
        </authorList>
    </citation>
    <scope>NUCLEOTIDE SEQUENCE [LARGE SCALE GENOMIC DNA]</scope>
    <source>
        <strain evidence="2 3">CFBP 8819</strain>
    </source>
</reference>